<feature type="region of interest" description="Disordered" evidence="1">
    <location>
        <begin position="316"/>
        <end position="337"/>
    </location>
</feature>
<dbReference type="InterPro" id="IPR012341">
    <property type="entry name" value="6hp_glycosidase-like_sf"/>
</dbReference>
<dbReference type="Pfam" id="PF14742">
    <property type="entry name" value="GDE_N_bis"/>
    <property type="match status" value="1"/>
</dbReference>
<dbReference type="Pfam" id="PF22422">
    <property type="entry name" value="MGH1-like_GH"/>
    <property type="match status" value="1"/>
</dbReference>
<keyword evidence="5" id="KW-1185">Reference proteome</keyword>
<name>A0ABT9DAD7_9CELL</name>
<dbReference type="Proteomes" id="UP001232536">
    <property type="component" value="Unassembled WGS sequence"/>
</dbReference>
<dbReference type="InterPro" id="IPR008928">
    <property type="entry name" value="6-hairpin_glycosidase_sf"/>
</dbReference>
<evidence type="ECO:0000259" key="2">
    <source>
        <dbReference type="Pfam" id="PF14742"/>
    </source>
</evidence>
<reference evidence="4 5" key="1">
    <citation type="submission" date="2023-07" db="EMBL/GenBank/DDBJ databases">
        <title>Description of novel actinomycetes strains, isolated from tidal flat sediment.</title>
        <authorList>
            <person name="Lu C."/>
        </authorList>
    </citation>
    <scope>NUCLEOTIDE SEQUENCE [LARGE SCALE GENOMIC DNA]</scope>
    <source>
        <strain evidence="4 5">SYSU T00b441</strain>
    </source>
</reference>
<feature type="domain" description="Putative glycogen debranching enzyme N-terminal" evidence="2">
    <location>
        <begin position="20"/>
        <end position="200"/>
    </location>
</feature>
<evidence type="ECO:0000259" key="3">
    <source>
        <dbReference type="Pfam" id="PF22422"/>
    </source>
</evidence>
<comment type="caution">
    <text evidence="4">The sequence shown here is derived from an EMBL/GenBank/DDBJ whole genome shotgun (WGS) entry which is preliminary data.</text>
</comment>
<protein>
    <submittedName>
        <fullName evidence="4">Glycogen debranching N-terminal domain-containing protein</fullName>
    </submittedName>
</protein>
<dbReference type="InterPro" id="IPR032856">
    <property type="entry name" value="GDE_N_bis"/>
</dbReference>
<dbReference type="RefSeq" id="WP_304601453.1">
    <property type="nucleotide sequence ID" value="NZ_JAUQYP010000001.1"/>
</dbReference>
<proteinExistence type="predicted"/>
<dbReference type="Gene3D" id="1.50.10.10">
    <property type="match status" value="1"/>
</dbReference>
<dbReference type="EMBL" id="JAUQYP010000001">
    <property type="protein sequence ID" value="MDO8107850.1"/>
    <property type="molecule type" value="Genomic_DNA"/>
</dbReference>
<evidence type="ECO:0000313" key="5">
    <source>
        <dbReference type="Proteomes" id="UP001232536"/>
    </source>
</evidence>
<dbReference type="SUPFAM" id="SSF48208">
    <property type="entry name" value="Six-hairpin glycosidases"/>
    <property type="match status" value="1"/>
</dbReference>
<organism evidence="4 5">
    <name type="scientific">Actinotalea lenta</name>
    <dbReference type="NCBI Taxonomy" id="3064654"/>
    <lineage>
        <taxon>Bacteria</taxon>
        <taxon>Bacillati</taxon>
        <taxon>Actinomycetota</taxon>
        <taxon>Actinomycetes</taxon>
        <taxon>Micrococcales</taxon>
        <taxon>Cellulomonadaceae</taxon>
        <taxon>Actinotalea</taxon>
    </lineage>
</organism>
<dbReference type="InterPro" id="IPR054491">
    <property type="entry name" value="MGH1-like_GH"/>
</dbReference>
<gene>
    <name evidence="4" type="ORF">Q6348_11655</name>
</gene>
<evidence type="ECO:0000313" key="4">
    <source>
        <dbReference type="EMBL" id="MDO8107850.1"/>
    </source>
</evidence>
<feature type="compositionally biased region" description="Basic and acidic residues" evidence="1">
    <location>
        <begin position="319"/>
        <end position="337"/>
    </location>
</feature>
<accession>A0ABT9DAD7</accession>
<sequence>MTAGWEYEGGPPLVADAVTLVDGTTFCLSDAAGDIAPGTAAGLYVRDTRILSSWALEVDGHRIQPLAVLPGQDGFSAVHVARTPPPPGRADSPLLVLVDRRVGEGMCVQVTVRNLAARPTTCTVRVRVDADFADLFEVKEGVTRAAAVAVRAVRADGLWLQAPDRPRRALRVSGQGAYVGPDGLSWSLTLGPREQVCVGLEADAVIDGQPLSPSHRCGSAVHESWPAARMRSWRTSTASIGTADPGLAHTLERSVEDLGALQIADPDDPDVGVVAAGAPWYMALFGRDSLLTSLMALVLDQGLAVSTVRALAALQGTRTEPRSEEEPGKIPHETRHGPRARARDVGAYYGSVDATPLFVVAVGELVRFGLDEALLAELLPHVDRALDWMVNRGDRDGDGFVEYCRATPAGLLHQGWKDSFDAITFADGRPAEPPIALCEVQGYVYAAFRARSEMAAVLGDAAGARRWDERAARLREAFDARFWLPARGYLALGLDGAKRPIDALTSNAGHCLWSGIVLPERSGALAEQLVGARMFTGWGVRTLASDMAAYNPVSYHNGSVWPHDNALLAAGLMRYGHVDAAQRVAIGVLEAADAFDGRLPELFCGFDREEFATPVPYPTSCSPQAWASAAPLSLVRTLMRLEPAVPQGLVRIDPVVPWRYLPLEVADMPLAGTRVTIGVDPDGAHVGHLPPGIRIEGWSGGAPGAGP</sequence>
<evidence type="ECO:0000256" key="1">
    <source>
        <dbReference type="SAM" id="MobiDB-lite"/>
    </source>
</evidence>
<feature type="domain" description="Mannosylglycerate hydrolase MGH1-like glycoside hydrolase" evidence="3">
    <location>
        <begin position="326"/>
        <end position="592"/>
    </location>
</feature>